<evidence type="ECO:0000256" key="1">
    <source>
        <dbReference type="ARBA" id="ARBA00001933"/>
    </source>
</evidence>
<dbReference type="SUPFAM" id="SSF51419">
    <property type="entry name" value="PLP-binding barrel"/>
    <property type="match status" value="1"/>
</dbReference>
<dbReference type="Gene3D" id="2.40.37.10">
    <property type="entry name" value="Lyase, Ornithine Decarboxylase, Chain A, domain 1"/>
    <property type="match status" value="1"/>
</dbReference>
<accession>A0ABX1TQ56</accession>
<dbReference type="PRINTS" id="PR01179">
    <property type="entry name" value="ODADCRBXLASE"/>
</dbReference>
<feature type="domain" description="Orn/DAP/Arg decarboxylase 2 C-terminal" evidence="5">
    <location>
        <begin position="274"/>
        <end position="368"/>
    </location>
</feature>
<evidence type="ECO:0000256" key="3">
    <source>
        <dbReference type="ARBA" id="ARBA00023239"/>
    </source>
</evidence>
<evidence type="ECO:0000313" key="8">
    <source>
        <dbReference type="Proteomes" id="UP000760480"/>
    </source>
</evidence>
<evidence type="ECO:0000313" key="7">
    <source>
        <dbReference type="EMBL" id="NMQ20040.1"/>
    </source>
</evidence>
<dbReference type="PROSITE" id="PS00878">
    <property type="entry name" value="ODR_DC_2_1"/>
    <property type="match status" value="1"/>
</dbReference>
<dbReference type="PANTHER" id="PTHR43727:SF3">
    <property type="entry name" value="GROUP IV DECARBOXYLASE"/>
    <property type="match status" value="1"/>
</dbReference>
<keyword evidence="2" id="KW-0663">Pyridoxal phosphate</keyword>
<dbReference type="Gene3D" id="3.20.20.10">
    <property type="entry name" value="Alanine racemase"/>
    <property type="match status" value="1"/>
</dbReference>
<gene>
    <name evidence="7" type="ORF">E4P82_13035</name>
</gene>
<dbReference type="InterPro" id="IPR029066">
    <property type="entry name" value="PLP-binding_barrel"/>
</dbReference>
<keyword evidence="3" id="KW-0456">Lyase</keyword>
<dbReference type="Proteomes" id="UP000760480">
    <property type="component" value="Unassembled WGS sequence"/>
</dbReference>
<evidence type="ECO:0000256" key="2">
    <source>
        <dbReference type="ARBA" id="ARBA00022898"/>
    </source>
</evidence>
<dbReference type="InterPro" id="IPR009006">
    <property type="entry name" value="Ala_racemase/Decarboxylase_C"/>
</dbReference>
<proteinExistence type="inferred from homology"/>
<dbReference type="InterPro" id="IPR022657">
    <property type="entry name" value="De-COase2_CS"/>
</dbReference>
<dbReference type="InterPro" id="IPR022643">
    <property type="entry name" value="De-COase2_C"/>
</dbReference>
<dbReference type="Pfam" id="PF00278">
    <property type="entry name" value="Orn_DAP_Arg_deC"/>
    <property type="match status" value="1"/>
</dbReference>
<name>A0ABX1TQ56_9GAMM</name>
<evidence type="ECO:0000259" key="6">
    <source>
        <dbReference type="Pfam" id="PF02784"/>
    </source>
</evidence>
<dbReference type="SUPFAM" id="SSF50621">
    <property type="entry name" value="Alanine racemase C-terminal domain-like"/>
    <property type="match status" value="1"/>
</dbReference>
<dbReference type="EMBL" id="SPMZ01000036">
    <property type="protein sequence ID" value="NMQ20040.1"/>
    <property type="molecule type" value="Genomic_DNA"/>
</dbReference>
<dbReference type="PANTHER" id="PTHR43727">
    <property type="entry name" value="DIAMINOPIMELATE DECARBOXYLASE"/>
    <property type="match status" value="1"/>
</dbReference>
<comment type="caution">
    <text evidence="7">The sequence shown here is derived from an EMBL/GenBank/DDBJ whole genome shotgun (WGS) entry which is preliminary data.</text>
</comment>
<comment type="cofactor">
    <cofactor evidence="1">
        <name>pyridoxal 5'-phosphate</name>
        <dbReference type="ChEBI" id="CHEBI:597326"/>
    </cofactor>
</comment>
<dbReference type="InterPro" id="IPR022644">
    <property type="entry name" value="De-COase2_N"/>
</dbReference>
<reference evidence="7 8" key="1">
    <citation type="submission" date="2019-03" db="EMBL/GenBank/DDBJ databases">
        <title>Metabolic reconstructions from genomes of highly enriched 'Candidatus Accumulibacter' and 'Candidatus Competibacter' bioreactor populations.</title>
        <authorList>
            <person name="Annavajhala M.K."/>
            <person name="Welles L."/>
            <person name="Abbas B."/>
            <person name="Sorokin D."/>
            <person name="Park H."/>
            <person name="Van Loosdrecht M."/>
            <person name="Chandran K."/>
        </authorList>
    </citation>
    <scope>NUCLEOTIDE SEQUENCE [LARGE SCALE GENOMIC DNA]</scope>
    <source>
        <strain evidence="7 8">SBR_G</strain>
    </source>
</reference>
<dbReference type="PROSITE" id="PS00879">
    <property type="entry name" value="ODR_DC_2_2"/>
    <property type="match status" value="1"/>
</dbReference>
<keyword evidence="8" id="KW-1185">Reference proteome</keyword>
<feature type="domain" description="Orn/DAP/Arg decarboxylase 2 N-terminal" evidence="6">
    <location>
        <begin position="24"/>
        <end position="273"/>
    </location>
</feature>
<protein>
    <submittedName>
        <fullName evidence="7">Diaminopimelate decarboxylase</fullName>
    </submittedName>
</protein>
<evidence type="ECO:0000256" key="4">
    <source>
        <dbReference type="RuleBase" id="RU003737"/>
    </source>
</evidence>
<sequence length="419" mass="45266">MQAAAAYGLLGEKHLLAAFIDMDGIEKTVASLRAAFDDHFTHAFAAKANCLHRVLALLRQCGMGCEVASPGEFAQARRAGFLPHEIVLDSPAKTLGEIEQALRLGIALNIDNFQELERVTALMATSSSNSEIGIRINPQVGVGTIAATSTATRTSKFGIPLEDAGQRTRLIQAYIERPWLTGVHTHVGSQGCSLELIASGVAKVVTFAEEINAAVGRQQVQVLDIGGGLPVNFASDEFTPGYDEYAALLRTHAPALFSGAYRVITEFGRSVVAKNGFIAARVEYTKTSGDRHIAITHAGAQVAARTVFLPEMWAIRLSAFDAQGRFKRGEKIPQDVAGPCCFAGDILAHERPLPLLEPGDFILAHDTGAYYFSTPFQYNSLPDAAVYGFHIGDDHEVRFELLRAEQSIEHVVETSGLFK</sequence>
<dbReference type="InterPro" id="IPR022653">
    <property type="entry name" value="De-COase2_pyr-phos_BS"/>
</dbReference>
<organism evidence="7 8">
    <name type="scientific">Candidatus Competibacter phosphatis</name>
    <dbReference type="NCBI Taxonomy" id="221280"/>
    <lineage>
        <taxon>Bacteria</taxon>
        <taxon>Pseudomonadati</taxon>
        <taxon>Pseudomonadota</taxon>
        <taxon>Gammaproteobacteria</taxon>
        <taxon>Candidatus Competibacteraceae</taxon>
        <taxon>Candidatus Competibacter</taxon>
    </lineage>
</organism>
<dbReference type="InterPro" id="IPR000183">
    <property type="entry name" value="Orn/DAP/Arg_de-COase"/>
</dbReference>
<evidence type="ECO:0000259" key="5">
    <source>
        <dbReference type="Pfam" id="PF00278"/>
    </source>
</evidence>
<comment type="similarity">
    <text evidence="4">Belongs to the Orn/Lys/Arg decarboxylase class-II family.</text>
</comment>
<dbReference type="Pfam" id="PF02784">
    <property type="entry name" value="Orn_Arg_deC_N"/>
    <property type="match status" value="1"/>
</dbReference>